<accession>R7SEG6</accession>
<dbReference type="Pfam" id="PF20231">
    <property type="entry name" value="DUF6589"/>
    <property type="match status" value="1"/>
</dbReference>
<protein>
    <recommendedName>
        <fullName evidence="1">DUF6589 domain-containing protein</fullName>
    </recommendedName>
</protein>
<evidence type="ECO:0000313" key="2">
    <source>
        <dbReference type="EMBL" id="EIW74137.1"/>
    </source>
</evidence>
<organism evidence="2 3">
    <name type="scientific">Coniophora puteana (strain RWD-64-598)</name>
    <name type="common">Brown rot fungus</name>
    <dbReference type="NCBI Taxonomy" id="741705"/>
    <lineage>
        <taxon>Eukaryota</taxon>
        <taxon>Fungi</taxon>
        <taxon>Dikarya</taxon>
        <taxon>Basidiomycota</taxon>
        <taxon>Agaricomycotina</taxon>
        <taxon>Agaricomycetes</taxon>
        <taxon>Agaricomycetidae</taxon>
        <taxon>Boletales</taxon>
        <taxon>Coniophorineae</taxon>
        <taxon>Coniophoraceae</taxon>
        <taxon>Coniophora</taxon>
    </lineage>
</organism>
<dbReference type="EMBL" id="JH711594">
    <property type="protein sequence ID" value="EIW74137.1"/>
    <property type="molecule type" value="Genomic_DNA"/>
</dbReference>
<evidence type="ECO:0000313" key="3">
    <source>
        <dbReference type="Proteomes" id="UP000053558"/>
    </source>
</evidence>
<dbReference type="GeneID" id="19206837"/>
<gene>
    <name evidence="2" type="ORF">CONPUDRAFT_38235</name>
</gene>
<feature type="non-terminal residue" evidence="2">
    <location>
        <position position="1"/>
    </location>
</feature>
<evidence type="ECO:0000259" key="1">
    <source>
        <dbReference type="Pfam" id="PF20231"/>
    </source>
</evidence>
<reference evidence="3" key="1">
    <citation type="journal article" date="2012" name="Science">
        <title>The Paleozoic origin of enzymatic lignin decomposition reconstructed from 31 fungal genomes.</title>
        <authorList>
            <person name="Floudas D."/>
            <person name="Binder M."/>
            <person name="Riley R."/>
            <person name="Barry K."/>
            <person name="Blanchette R.A."/>
            <person name="Henrissat B."/>
            <person name="Martinez A.T."/>
            <person name="Otillar R."/>
            <person name="Spatafora J.W."/>
            <person name="Yadav J.S."/>
            <person name="Aerts A."/>
            <person name="Benoit I."/>
            <person name="Boyd A."/>
            <person name="Carlson A."/>
            <person name="Copeland A."/>
            <person name="Coutinho P.M."/>
            <person name="de Vries R.P."/>
            <person name="Ferreira P."/>
            <person name="Findley K."/>
            <person name="Foster B."/>
            <person name="Gaskell J."/>
            <person name="Glotzer D."/>
            <person name="Gorecki P."/>
            <person name="Heitman J."/>
            <person name="Hesse C."/>
            <person name="Hori C."/>
            <person name="Igarashi K."/>
            <person name="Jurgens J.A."/>
            <person name="Kallen N."/>
            <person name="Kersten P."/>
            <person name="Kohler A."/>
            <person name="Kuees U."/>
            <person name="Kumar T.K.A."/>
            <person name="Kuo A."/>
            <person name="LaButti K."/>
            <person name="Larrondo L.F."/>
            <person name="Lindquist E."/>
            <person name="Ling A."/>
            <person name="Lombard V."/>
            <person name="Lucas S."/>
            <person name="Lundell T."/>
            <person name="Martin R."/>
            <person name="McLaughlin D.J."/>
            <person name="Morgenstern I."/>
            <person name="Morin E."/>
            <person name="Murat C."/>
            <person name="Nagy L.G."/>
            <person name="Nolan M."/>
            <person name="Ohm R.A."/>
            <person name="Patyshakuliyeva A."/>
            <person name="Rokas A."/>
            <person name="Ruiz-Duenas F.J."/>
            <person name="Sabat G."/>
            <person name="Salamov A."/>
            <person name="Samejima M."/>
            <person name="Schmutz J."/>
            <person name="Slot J.C."/>
            <person name="St John F."/>
            <person name="Stenlid J."/>
            <person name="Sun H."/>
            <person name="Sun S."/>
            <person name="Syed K."/>
            <person name="Tsang A."/>
            <person name="Wiebenga A."/>
            <person name="Young D."/>
            <person name="Pisabarro A."/>
            <person name="Eastwood D.C."/>
            <person name="Martin F."/>
            <person name="Cullen D."/>
            <person name="Grigoriev I.V."/>
            <person name="Hibbett D.S."/>
        </authorList>
    </citation>
    <scope>NUCLEOTIDE SEQUENCE [LARGE SCALE GENOMIC DNA]</scope>
    <source>
        <strain evidence="3">RWD-64-598 SS2</strain>
    </source>
</reference>
<keyword evidence="3" id="KW-1185">Reference proteome</keyword>
<dbReference type="AlphaFoldDB" id="R7SEG6"/>
<proteinExistence type="predicted"/>
<sequence length="99" mass="11342">RAEDVNSFHRLENIQLDMGLFHKAANLAWQHNAVHRGSIHSPGTLAWCSKFLNLKRLGNEKPDYQTMGLCFTQVLQANILTYWEVETGKSLREFADSKP</sequence>
<dbReference type="Proteomes" id="UP000053558">
    <property type="component" value="Unassembled WGS sequence"/>
</dbReference>
<dbReference type="KEGG" id="cput:CONPUDRAFT_38235"/>
<dbReference type="OrthoDB" id="3040861at2759"/>
<feature type="domain" description="DUF6589" evidence="1">
    <location>
        <begin position="1"/>
        <end position="98"/>
    </location>
</feature>
<feature type="non-terminal residue" evidence="2">
    <location>
        <position position="99"/>
    </location>
</feature>
<name>R7SEG6_CONPW</name>
<dbReference type="InterPro" id="IPR046496">
    <property type="entry name" value="DUF6589"/>
</dbReference>
<dbReference type="RefSeq" id="XP_007775668.1">
    <property type="nucleotide sequence ID" value="XM_007777478.1"/>
</dbReference>